<evidence type="ECO:0000256" key="1">
    <source>
        <dbReference type="ARBA" id="ARBA00004123"/>
    </source>
</evidence>
<evidence type="ECO:0000313" key="8">
    <source>
        <dbReference type="EMBL" id="KAF6154109.1"/>
    </source>
</evidence>
<protein>
    <recommendedName>
        <fullName evidence="7">TF-B3 domain-containing protein</fullName>
    </recommendedName>
</protein>
<reference evidence="8 9" key="1">
    <citation type="journal article" date="2020" name="IScience">
        <title>Genome Sequencing of the Endangered Kingdonia uniflora (Circaeasteraceae, Ranunculales) Reveals Potential Mechanisms of Evolutionary Specialization.</title>
        <authorList>
            <person name="Sun Y."/>
            <person name="Deng T."/>
            <person name="Zhang A."/>
            <person name="Moore M.J."/>
            <person name="Landis J.B."/>
            <person name="Lin N."/>
            <person name="Zhang H."/>
            <person name="Zhang X."/>
            <person name="Huang J."/>
            <person name="Zhang X."/>
            <person name="Sun H."/>
            <person name="Wang H."/>
        </authorList>
    </citation>
    <scope>NUCLEOTIDE SEQUENCE [LARGE SCALE GENOMIC DNA]</scope>
    <source>
        <strain evidence="8">TB1705</strain>
        <tissue evidence="8">Leaf</tissue>
    </source>
</reference>
<evidence type="ECO:0000256" key="5">
    <source>
        <dbReference type="ARBA" id="ARBA00023163"/>
    </source>
</evidence>
<evidence type="ECO:0000259" key="7">
    <source>
        <dbReference type="PROSITE" id="PS50863"/>
    </source>
</evidence>
<dbReference type="GO" id="GO:0003677">
    <property type="term" value="F:DNA binding"/>
    <property type="evidence" value="ECO:0007669"/>
    <property type="project" value="UniProtKB-KW"/>
</dbReference>
<dbReference type="InterPro" id="IPR015300">
    <property type="entry name" value="DNA-bd_pseudobarrel_sf"/>
</dbReference>
<comment type="caution">
    <text evidence="8">The sequence shown here is derived from an EMBL/GenBank/DDBJ whole genome shotgun (WGS) entry which is preliminary data.</text>
</comment>
<proteinExistence type="predicted"/>
<dbReference type="AlphaFoldDB" id="A0A7J7MGS2"/>
<evidence type="ECO:0000256" key="3">
    <source>
        <dbReference type="ARBA" id="ARBA00023015"/>
    </source>
</evidence>
<dbReference type="OrthoDB" id="1109907at2759"/>
<dbReference type="InterPro" id="IPR039218">
    <property type="entry name" value="REM_fam"/>
</dbReference>
<dbReference type="PROSITE" id="PS50863">
    <property type="entry name" value="B3"/>
    <property type="match status" value="1"/>
</dbReference>
<keyword evidence="6" id="KW-0539">Nucleus</keyword>
<evidence type="ECO:0000256" key="2">
    <source>
        <dbReference type="ARBA" id="ARBA00022737"/>
    </source>
</evidence>
<keyword evidence="9" id="KW-1185">Reference proteome</keyword>
<dbReference type="PANTHER" id="PTHR31674:SF62">
    <property type="entry name" value="B3 DOMAIN-CONTAINING PROTEIN REM14-RELATED"/>
    <property type="match status" value="1"/>
</dbReference>
<dbReference type="EMBL" id="JACGCM010001517">
    <property type="protein sequence ID" value="KAF6154109.1"/>
    <property type="molecule type" value="Genomic_DNA"/>
</dbReference>
<feature type="domain" description="TF-B3" evidence="7">
    <location>
        <begin position="1"/>
        <end position="43"/>
    </location>
</feature>
<dbReference type="SUPFAM" id="SSF101936">
    <property type="entry name" value="DNA-binding pseudobarrel domain"/>
    <property type="match status" value="1"/>
</dbReference>
<dbReference type="CDD" id="cd10017">
    <property type="entry name" value="B3_DNA"/>
    <property type="match status" value="1"/>
</dbReference>
<dbReference type="InterPro" id="IPR003340">
    <property type="entry name" value="B3_DNA-bd"/>
</dbReference>
<sequence>MKDSSIRDGWKDFARDHDLHIRDFVVFKHVGNLIFDVMVFDTTYCERNYPSRFDLENDDSRLRVTKNNEKQGGKMKIKKGVEVPYFKTTSMRYNFSQNTMVSFSHMLNCEYQSFRIVSNKLSVNAEYTISFCKV</sequence>
<keyword evidence="5" id="KW-0804">Transcription</keyword>
<dbReference type="Proteomes" id="UP000541444">
    <property type="component" value="Unassembled WGS sequence"/>
</dbReference>
<evidence type="ECO:0000256" key="4">
    <source>
        <dbReference type="ARBA" id="ARBA00023125"/>
    </source>
</evidence>
<comment type="subcellular location">
    <subcellularLocation>
        <location evidence="1">Nucleus</location>
    </subcellularLocation>
</comment>
<keyword evidence="3" id="KW-0805">Transcription regulation</keyword>
<accession>A0A7J7MGS2</accession>
<dbReference type="PANTHER" id="PTHR31674">
    <property type="entry name" value="B3 DOMAIN-CONTAINING PROTEIN REM-LIKE 3-RELATED"/>
    <property type="match status" value="1"/>
</dbReference>
<keyword evidence="2" id="KW-0677">Repeat</keyword>
<name>A0A7J7MGS2_9MAGN</name>
<evidence type="ECO:0000313" key="9">
    <source>
        <dbReference type="Proteomes" id="UP000541444"/>
    </source>
</evidence>
<dbReference type="Gene3D" id="2.40.330.10">
    <property type="entry name" value="DNA-binding pseudobarrel domain"/>
    <property type="match status" value="1"/>
</dbReference>
<gene>
    <name evidence="8" type="ORF">GIB67_009809</name>
</gene>
<organism evidence="8 9">
    <name type="scientific">Kingdonia uniflora</name>
    <dbReference type="NCBI Taxonomy" id="39325"/>
    <lineage>
        <taxon>Eukaryota</taxon>
        <taxon>Viridiplantae</taxon>
        <taxon>Streptophyta</taxon>
        <taxon>Embryophyta</taxon>
        <taxon>Tracheophyta</taxon>
        <taxon>Spermatophyta</taxon>
        <taxon>Magnoliopsida</taxon>
        <taxon>Ranunculales</taxon>
        <taxon>Circaeasteraceae</taxon>
        <taxon>Kingdonia</taxon>
    </lineage>
</organism>
<evidence type="ECO:0000256" key="6">
    <source>
        <dbReference type="ARBA" id="ARBA00023242"/>
    </source>
</evidence>
<dbReference type="GO" id="GO:0005634">
    <property type="term" value="C:nucleus"/>
    <property type="evidence" value="ECO:0007669"/>
    <property type="project" value="UniProtKB-SubCell"/>
</dbReference>
<keyword evidence="4" id="KW-0238">DNA-binding</keyword>